<dbReference type="AlphaFoldDB" id="A0A1Y1X954"/>
<dbReference type="InterPro" id="IPR011990">
    <property type="entry name" value="TPR-like_helical_dom_sf"/>
</dbReference>
<feature type="repeat" description="TPR" evidence="1">
    <location>
        <begin position="162"/>
        <end position="195"/>
    </location>
</feature>
<proteinExistence type="predicted"/>
<evidence type="ECO:0000313" key="4">
    <source>
        <dbReference type="Proteomes" id="UP000193944"/>
    </source>
</evidence>
<dbReference type="PROSITE" id="PS50293">
    <property type="entry name" value="TPR_REGION"/>
    <property type="match status" value="1"/>
</dbReference>
<evidence type="ECO:0000256" key="1">
    <source>
        <dbReference type="PROSITE-ProRule" id="PRU00339"/>
    </source>
</evidence>
<reference evidence="3 4" key="2">
    <citation type="submission" date="2016-08" db="EMBL/GenBank/DDBJ databases">
        <title>Pervasive Adenine N6-methylation of Active Genes in Fungi.</title>
        <authorList>
            <consortium name="DOE Joint Genome Institute"/>
            <person name="Mondo S.J."/>
            <person name="Dannebaum R.O."/>
            <person name="Kuo R.C."/>
            <person name="Labutti K."/>
            <person name="Haridas S."/>
            <person name="Kuo A."/>
            <person name="Salamov A."/>
            <person name="Ahrendt S.R."/>
            <person name="Lipzen A."/>
            <person name="Sullivan W."/>
            <person name="Andreopoulos W.B."/>
            <person name="Clum A."/>
            <person name="Lindquist E."/>
            <person name="Daum C."/>
            <person name="Ramamoorthy G.K."/>
            <person name="Gryganskyi A."/>
            <person name="Culley D."/>
            <person name="Magnuson J.K."/>
            <person name="James T.Y."/>
            <person name="O'Malley M.A."/>
            <person name="Stajich J.E."/>
            <person name="Spatafora J.W."/>
            <person name="Visel A."/>
            <person name="Grigoriev I.V."/>
        </authorList>
    </citation>
    <scope>NUCLEOTIDE SEQUENCE [LARGE SCALE GENOMIC DNA]</scope>
    <source>
        <strain evidence="3 4">S4</strain>
    </source>
</reference>
<evidence type="ECO:0000313" key="3">
    <source>
        <dbReference type="EMBL" id="ORX82280.1"/>
    </source>
</evidence>
<protein>
    <submittedName>
        <fullName evidence="3">Uncharacterized protein</fullName>
    </submittedName>
</protein>
<dbReference type="Gene3D" id="1.25.40.10">
    <property type="entry name" value="Tetratricopeptide repeat domain"/>
    <property type="match status" value="1"/>
</dbReference>
<feature type="compositionally biased region" description="Basic residues" evidence="2">
    <location>
        <begin position="377"/>
        <end position="393"/>
    </location>
</feature>
<feature type="compositionally biased region" description="Low complexity" evidence="2">
    <location>
        <begin position="316"/>
        <end position="345"/>
    </location>
</feature>
<feature type="compositionally biased region" description="Basic residues" evidence="2">
    <location>
        <begin position="267"/>
        <end position="315"/>
    </location>
</feature>
<gene>
    <name evidence="3" type="ORF">BCR32DRAFT_292779</name>
</gene>
<accession>A0A1Y1X954</accession>
<dbReference type="PROSITE" id="PS50005">
    <property type="entry name" value="TPR"/>
    <property type="match status" value="2"/>
</dbReference>
<keyword evidence="1" id="KW-0802">TPR repeat</keyword>
<comment type="caution">
    <text evidence="3">The sequence shown here is derived from an EMBL/GenBank/DDBJ whole genome shotgun (WGS) entry which is preliminary data.</text>
</comment>
<dbReference type="PANTHER" id="PTHR23184">
    <property type="entry name" value="TETRATRICOPEPTIDE REPEAT PROTEIN 14"/>
    <property type="match status" value="1"/>
</dbReference>
<dbReference type="STRING" id="1754192.A0A1Y1X954"/>
<reference evidence="3 4" key="1">
    <citation type="submission" date="2016-08" db="EMBL/GenBank/DDBJ databases">
        <title>A Parts List for Fungal Cellulosomes Revealed by Comparative Genomics.</title>
        <authorList>
            <consortium name="DOE Joint Genome Institute"/>
            <person name="Haitjema C.H."/>
            <person name="Gilmore S.P."/>
            <person name="Henske J.K."/>
            <person name="Solomon K.V."/>
            <person name="De Groot R."/>
            <person name="Kuo A."/>
            <person name="Mondo S.J."/>
            <person name="Salamov A.A."/>
            <person name="Labutti K."/>
            <person name="Zhao Z."/>
            <person name="Chiniquy J."/>
            <person name="Barry K."/>
            <person name="Brewer H.M."/>
            <person name="Purvine S.O."/>
            <person name="Wright A.T."/>
            <person name="Boxma B."/>
            <person name="Van Alen T."/>
            <person name="Hackstein J.H."/>
            <person name="Baker S.E."/>
            <person name="Grigoriev I.V."/>
            <person name="O'Malley M.A."/>
        </authorList>
    </citation>
    <scope>NUCLEOTIDE SEQUENCE [LARGE SCALE GENOMIC DNA]</scope>
    <source>
        <strain evidence="3 4">S4</strain>
    </source>
</reference>
<dbReference type="InterPro" id="IPR019734">
    <property type="entry name" value="TPR_rpt"/>
</dbReference>
<feature type="region of interest" description="Disordered" evidence="2">
    <location>
        <begin position="257"/>
        <end position="405"/>
    </location>
</feature>
<keyword evidence="4" id="KW-1185">Reference proteome</keyword>
<dbReference type="EMBL" id="MCFG01000099">
    <property type="protein sequence ID" value="ORX82280.1"/>
    <property type="molecule type" value="Genomic_DNA"/>
</dbReference>
<feature type="region of interest" description="Disordered" evidence="2">
    <location>
        <begin position="1"/>
        <end position="20"/>
    </location>
</feature>
<feature type="compositionally biased region" description="Basic and acidic residues" evidence="2">
    <location>
        <begin position="208"/>
        <end position="232"/>
    </location>
</feature>
<dbReference type="SUPFAM" id="SSF48452">
    <property type="entry name" value="TPR-like"/>
    <property type="match status" value="1"/>
</dbReference>
<sequence length="405" mass="48356">MSIDNNNHNTDFQKESNNQTSILNLKENEIEKELDNFISKDNYKYKVGNWLKDIIPISSPRSFIEKYYNENNPFALDEWMSHWGIDTHKYFSSLWIKTNDNDTHENSNNEEKNWDYMDMRKKQNSDWAHEIIYKGVTLAKSNEYEKAIKVYNHAIDIDPNCVDAYVAKGAAYANQEHYNLAIRNFEKALQIDPKCVNAKKYLKATQNRKAEEDRIKEKERKKQEEEERIKRENQSKDDIILDNSKLITSPLFMDMITVSPSRSDMKKSKKKRRKSHRRSRSRSRKKHKRHHSSKNKSHRHSTSSRKKHHSRRHSSKYSYSSDSSISTSYSSSDDYSTDSSFSDSYSDSDHKKEKRLSHYYNDNDDNSDNLYSDNLRQKRQGHHHHKSHIKRRRKEDDEKEREKEN</sequence>
<dbReference type="Proteomes" id="UP000193944">
    <property type="component" value="Unassembled WGS sequence"/>
</dbReference>
<feature type="region of interest" description="Disordered" evidence="2">
    <location>
        <begin position="206"/>
        <end position="232"/>
    </location>
</feature>
<feature type="compositionally biased region" description="Basic and acidic residues" evidence="2">
    <location>
        <begin position="394"/>
        <end position="405"/>
    </location>
</feature>
<organism evidence="3 4">
    <name type="scientific">Anaeromyces robustus</name>
    <dbReference type="NCBI Taxonomy" id="1754192"/>
    <lineage>
        <taxon>Eukaryota</taxon>
        <taxon>Fungi</taxon>
        <taxon>Fungi incertae sedis</taxon>
        <taxon>Chytridiomycota</taxon>
        <taxon>Chytridiomycota incertae sedis</taxon>
        <taxon>Neocallimastigomycetes</taxon>
        <taxon>Neocallimastigales</taxon>
        <taxon>Neocallimastigaceae</taxon>
        <taxon>Anaeromyces</taxon>
    </lineage>
</organism>
<dbReference type="OrthoDB" id="1914839at2759"/>
<dbReference type="SMART" id="SM00028">
    <property type="entry name" value="TPR"/>
    <property type="match status" value="2"/>
</dbReference>
<dbReference type="InterPro" id="IPR039190">
    <property type="entry name" value="TTC14"/>
</dbReference>
<feature type="repeat" description="TPR" evidence="1">
    <location>
        <begin position="128"/>
        <end position="161"/>
    </location>
</feature>
<dbReference type="PANTHER" id="PTHR23184:SF9">
    <property type="entry name" value="TETRATRICOPEPTIDE REPEAT PROTEIN 14"/>
    <property type="match status" value="1"/>
</dbReference>
<name>A0A1Y1X954_9FUNG</name>
<dbReference type="Pfam" id="PF13414">
    <property type="entry name" value="TPR_11"/>
    <property type="match status" value="1"/>
</dbReference>
<evidence type="ECO:0000256" key="2">
    <source>
        <dbReference type="SAM" id="MobiDB-lite"/>
    </source>
</evidence>